<organism evidence="1 2">
    <name type="scientific">Ziziphus jujuba var. spinosa</name>
    <dbReference type="NCBI Taxonomy" id="714518"/>
    <lineage>
        <taxon>Eukaryota</taxon>
        <taxon>Viridiplantae</taxon>
        <taxon>Streptophyta</taxon>
        <taxon>Embryophyta</taxon>
        <taxon>Tracheophyta</taxon>
        <taxon>Spermatophyta</taxon>
        <taxon>Magnoliopsida</taxon>
        <taxon>eudicotyledons</taxon>
        <taxon>Gunneridae</taxon>
        <taxon>Pentapetalae</taxon>
        <taxon>rosids</taxon>
        <taxon>fabids</taxon>
        <taxon>Rosales</taxon>
        <taxon>Rhamnaceae</taxon>
        <taxon>Paliureae</taxon>
        <taxon>Ziziphus</taxon>
    </lineage>
</organism>
<protein>
    <submittedName>
        <fullName evidence="1">Uncharacterized protein</fullName>
    </submittedName>
</protein>
<sequence>MEVHGLYHRCGGWGEVCILWNQLQTHKLSHQTDWTVHRHSGGERECVGRNGVVAAFVRSFCCRFFSRALPHHCGDFYSLCSGLSMHTFYNLDRQDYNKPASS</sequence>
<name>A0A978VJ19_ZIZJJ</name>
<evidence type="ECO:0000313" key="1">
    <source>
        <dbReference type="EMBL" id="KAH7533088.1"/>
    </source>
</evidence>
<evidence type="ECO:0000313" key="2">
    <source>
        <dbReference type="Proteomes" id="UP000813462"/>
    </source>
</evidence>
<dbReference type="AlphaFoldDB" id="A0A978VJ19"/>
<reference evidence="1" key="1">
    <citation type="journal article" date="2021" name="Front. Plant Sci.">
        <title>Chromosome-Scale Genome Assembly for Chinese Sour Jujube and Insights Into Its Genome Evolution and Domestication Signature.</title>
        <authorList>
            <person name="Shen L.-Y."/>
            <person name="Luo H."/>
            <person name="Wang X.-L."/>
            <person name="Wang X.-M."/>
            <person name="Qiu X.-J."/>
            <person name="Liu H."/>
            <person name="Zhou S.-S."/>
            <person name="Jia K.-H."/>
            <person name="Nie S."/>
            <person name="Bao Y.-T."/>
            <person name="Zhang R.-G."/>
            <person name="Yun Q.-Z."/>
            <person name="Chai Y.-H."/>
            <person name="Lu J.-Y."/>
            <person name="Li Y."/>
            <person name="Zhao S.-W."/>
            <person name="Mao J.-F."/>
            <person name="Jia S.-G."/>
            <person name="Mao Y.-M."/>
        </authorList>
    </citation>
    <scope>NUCLEOTIDE SEQUENCE</scope>
    <source>
        <strain evidence="1">AT0</strain>
        <tissue evidence="1">Leaf</tissue>
    </source>
</reference>
<accession>A0A978VJ19</accession>
<gene>
    <name evidence="1" type="ORF">FEM48_Zijuj04G0093200</name>
</gene>
<dbReference type="Proteomes" id="UP000813462">
    <property type="component" value="Unassembled WGS sequence"/>
</dbReference>
<dbReference type="EMBL" id="JAEACU010000004">
    <property type="protein sequence ID" value="KAH7533088.1"/>
    <property type="molecule type" value="Genomic_DNA"/>
</dbReference>
<comment type="caution">
    <text evidence="1">The sequence shown here is derived from an EMBL/GenBank/DDBJ whole genome shotgun (WGS) entry which is preliminary data.</text>
</comment>
<proteinExistence type="predicted"/>